<evidence type="ECO:0000313" key="1">
    <source>
        <dbReference type="EMBL" id="EAQ91333.1"/>
    </source>
</evidence>
<organism evidence="1 2">
    <name type="scientific">Chaetomium globosum (strain ATCC 6205 / CBS 148.51 / DSM 1962 / NBRC 6347 / NRRL 1970)</name>
    <name type="common">Soil fungus</name>
    <dbReference type="NCBI Taxonomy" id="306901"/>
    <lineage>
        <taxon>Eukaryota</taxon>
        <taxon>Fungi</taxon>
        <taxon>Dikarya</taxon>
        <taxon>Ascomycota</taxon>
        <taxon>Pezizomycotina</taxon>
        <taxon>Sordariomycetes</taxon>
        <taxon>Sordariomycetidae</taxon>
        <taxon>Sordariales</taxon>
        <taxon>Chaetomiaceae</taxon>
        <taxon>Chaetomium</taxon>
    </lineage>
</organism>
<dbReference type="GeneID" id="4389517"/>
<reference evidence="2" key="1">
    <citation type="journal article" date="2015" name="Genome Announc.">
        <title>Draft genome sequence of the cellulolytic fungus Chaetomium globosum.</title>
        <authorList>
            <person name="Cuomo C.A."/>
            <person name="Untereiner W.A."/>
            <person name="Ma L.-J."/>
            <person name="Grabherr M."/>
            <person name="Birren B.W."/>
        </authorList>
    </citation>
    <scope>NUCLEOTIDE SEQUENCE [LARGE SCALE GENOMIC DNA]</scope>
    <source>
        <strain evidence="2">ATCC 6205 / CBS 148.51 / DSM 1962 / NBRC 6347 / NRRL 1970</strain>
    </source>
</reference>
<dbReference type="AlphaFoldDB" id="Q2H936"/>
<evidence type="ECO:0000313" key="2">
    <source>
        <dbReference type="Proteomes" id="UP000001056"/>
    </source>
</evidence>
<name>Q2H936_CHAGB</name>
<dbReference type="OrthoDB" id="3797690at2759"/>
<dbReference type="Proteomes" id="UP000001056">
    <property type="component" value="Unassembled WGS sequence"/>
</dbReference>
<accession>Q2H936</accession>
<sequence>MAKDAKFQTDHLFELQIVKMLLRTAYTGGLPKVDKKAATQPIEAPKITEENILTGWHKRYPSNIDLNPVHDPSVKGMPENYRPPENTPADRVMTALGDWGNLQNLVATTGMLSGAPENHKVAAEKIEATFQGIFLVFEYINNPRLEPVWRQAYKGFNQEVVNMDLHMPELKGMKAIWEELWPAYQRVVAQRAYDWVLTTSDMIERDIV</sequence>
<keyword evidence="2" id="KW-1185">Reference proteome</keyword>
<gene>
    <name evidence="1" type="ORF">CHGG_03268</name>
</gene>
<proteinExistence type="predicted"/>
<dbReference type="InParanoid" id="Q2H936"/>
<dbReference type="EMBL" id="CH408030">
    <property type="protein sequence ID" value="EAQ91333.1"/>
    <property type="molecule type" value="Genomic_DNA"/>
</dbReference>
<dbReference type="VEuPathDB" id="FungiDB:CHGG_03268"/>
<dbReference type="RefSeq" id="XP_001229784.1">
    <property type="nucleotide sequence ID" value="XM_001229783.1"/>
</dbReference>
<protein>
    <submittedName>
        <fullName evidence="1">Uncharacterized protein</fullName>
    </submittedName>
</protein>
<dbReference type="HOGENOM" id="CLU_1320758_0_0_1"/>